<dbReference type="CDD" id="cd00845">
    <property type="entry name" value="MPP_UshA_N_like"/>
    <property type="match status" value="1"/>
</dbReference>
<comment type="similarity">
    <text evidence="1">Belongs to the 5'-nucleotidase family.</text>
</comment>
<sequence length="440" mass="48720">MQQTKAEAESQGQTVLTFDDGDAMDRFHPLSEATNGQANIQLLNTVAYDAVTIGNNEGIGNSHADLEALYSQANFPVVLGNLFEPDGTRPAFAQPVVYKTTPAGTRIAIIGFTAPFFLTYGPNGWLVKAVGDVLPDLLNQIAGSYDVLIMLSHLGLSTDRYLAAKYPKIDVIIGGHTHHLLEHGELVGHTLLTAAEKYGHYVGRIQLVLNDNHQITQQTAVAVKTSTLPAEPEDDQEIANYLREGHALLAKEPVAFLPESFSIDYDGPSPLLDLGLKAIAEAGQTSASLLNAGLFLDNLPAGLITRDTLHRLLPHPMHLMRVTLRGQDLWRLMMEVEKNRMFLRHFHMVGMSFRGKIFGDIGAFGMTTNHKRQVIWNGQALRPDTLYTFTTVDHFLFIPFFPTIEIMGDNDLLFPNFLRDSLADYLAQHFPLPANKEERP</sequence>
<dbReference type="EMBL" id="AYZQ01000004">
    <property type="protein sequence ID" value="KRM71577.1"/>
    <property type="molecule type" value="Genomic_DNA"/>
</dbReference>
<keyword evidence="1" id="KW-0378">Hydrolase</keyword>
<accession>A0A0R2B5R0</accession>
<dbReference type="PANTHER" id="PTHR11575:SF23">
    <property type="entry name" value="5-NUCLEOTIDASE FAMILY PROTEIN"/>
    <property type="match status" value="1"/>
</dbReference>
<dbReference type="InterPro" id="IPR006179">
    <property type="entry name" value="5_nucleotidase/apyrase"/>
</dbReference>
<dbReference type="SUPFAM" id="SSF55816">
    <property type="entry name" value="5'-nucleotidase (syn. UDP-sugar hydrolase), C-terminal domain"/>
    <property type="match status" value="1"/>
</dbReference>
<organism evidence="3 4">
    <name type="scientific">Lacticaseibacillus brantae DSM 23927</name>
    <dbReference type="NCBI Taxonomy" id="1423727"/>
    <lineage>
        <taxon>Bacteria</taxon>
        <taxon>Bacillati</taxon>
        <taxon>Bacillota</taxon>
        <taxon>Bacilli</taxon>
        <taxon>Lactobacillales</taxon>
        <taxon>Lactobacillaceae</taxon>
        <taxon>Lacticaseibacillus</taxon>
    </lineage>
</organism>
<dbReference type="InterPro" id="IPR029052">
    <property type="entry name" value="Metallo-depent_PP-like"/>
</dbReference>
<proteinExistence type="inferred from homology"/>
<dbReference type="GO" id="GO:0030288">
    <property type="term" value="C:outer membrane-bounded periplasmic space"/>
    <property type="evidence" value="ECO:0007669"/>
    <property type="project" value="TreeGrafter"/>
</dbReference>
<feature type="domain" description="5'-Nucleotidase C-terminal" evidence="2">
    <location>
        <begin position="265"/>
        <end position="394"/>
    </location>
</feature>
<name>A0A0R2B5R0_9LACO</name>
<dbReference type="PRINTS" id="PR01607">
    <property type="entry name" value="APYRASEFAMLY"/>
</dbReference>
<dbReference type="GO" id="GO:0008253">
    <property type="term" value="F:5'-nucleotidase activity"/>
    <property type="evidence" value="ECO:0007669"/>
    <property type="project" value="TreeGrafter"/>
</dbReference>
<evidence type="ECO:0000256" key="1">
    <source>
        <dbReference type="RuleBase" id="RU362119"/>
    </source>
</evidence>
<keyword evidence="4" id="KW-1185">Reference proteome</keyword>
<comment type="caution">
    <text evidence="3">The sequence shown here is derived from an EMBL/GenBank/DDBJ whole genome shotgun (WGS) entry which is preliminary data.</text>
</comment>
<dbReference type="GO" id="GO:0000166">
    <property type="term" value="F:nucleotide binding"/>
    <property type="evidence" value="ECO:0007669"/>
    <property type="project" value="UniProtKB-KW"/>
</dbReference>
<dbReference type="PANTHER" id="PTHR11575">
    <property type="entry name" value="5'-NUCLEOTIDASE-RELATED"/>
    <property type="match status" value="1"/>
</dbReference>
<dbReference type="Proteomes" id="UP000051672">
    <property type="component" value="Unassembled WGS sequence"/>
</dbReference>
<dbReference type="AlphaFoldDB" id="A0A0R2B5R0"/>
<dbReference type="Gene3D" id="3.90.780.10">
    <property type="entry name" value="5'-Nucleotidase, C-terminal domain"/>
    <property type="match status" value="1"/>
</dbReference>
<dbReference type="GO" id="GO:0008768">
    <property type="term" value="F:UDP-sugar diphosphatase activity"/>
    <property type="evidence" value="ECO:0007669"/>
    <property type="project" value="TreeGrafter"/>
</dbReference>
<dbReference type="PIRSF" id="PIRSF036361">
    <property type="entry name" value="YunD"/>
    <property type="match status" value="1"/>
</dbReference>
<dbReference type="InterPro" id="IPR011240">
    <property type="entry name" value="Pesterase_YunD"/>
</dbReference>
<dbReference type="InterPro" id="IPR036907">
    <property type="entry name" value="5'-Nucleotdase_C_sf"/>
</dbReference>
<evidence type="ECO:0000313" key="4">
    <source>
        <dbReference type="Proteomes" id="UP000051672"/>
    </source>
</evidence>
<dbReference type="GO" id="GO:0009166">
    <property type="term" value="P:nucleotide catabolic process"/>
    <property type="evidence" value="ECO:0007669"/>
    <property type="project" value="InterPro"/>
</dbReference>
<dbReference type="STRING" id="1423727.FC34_GL001693"/>
<dbReference type="InterPro" id="IPR008334">
    <property type="entry name" value="5'-Nucleotdase_C"/>
</dbReference>
<reference evidence="3 4" key="1">
    <citation type="journal article" date="2015" name="Genome Announc.">
        <title>Expanding the biotechnology potential of lactobacilli through comparative genomics of 213 strains and associated genera.</title>
        <authorList>
            <person name="Sun Z."/>
            <person name="Harris H.M."/>
            <person name="McCann A."/>
            <person name="Guo C."/>
            <person name="Argimon S."/>
            <person name="Zhang W."/>
            <person name="Yang X."/>
            <person name="Jeffery I.B."/>
            <person name="Cooney J.C."/>
            <person name="Kagawa T.F."/>
            <person name="Liu W."/>
            <person name="Song Y."/>
            <person name="Salvetti E."/>
            <person name="Wrobel A."/>
            <person name="Rasinkangas P."/>
            <person name="Parkhill J."/>
            <person name="Rea M.C."/>
            <person name="O'Sullivan O."/>
            <person name="Ritari J."/>
            <person name="Douillard F.P."/>
            <person name="Paul Ross R."/>
            <person name="Yang R."/>
            <person name="Briner A.E."/>
            <person name="Felis G.E."/>
            <person name="de Vos W.M."/>
            <person name="Barrangou R."/>
            <person name="Klaenhammer T.R."/>
            <person name="Caufield P.W."/>
            <person name="Cui Y."/>
            <person name="Zhang H."/>
            <person name="O'Toole P.W."/>
        </authorList>
    </citation>
    <scope>NUCLEOTIDE SEQUENCE [LARGE SCALE GENOMIC DNA]</scope>
    <source>
        <strain evidence="3 4">DSM 23927</strain>
    </source>
</reference>
<gene>
    <name evidence="3" type="ORF">FC34_GL001693</name>
</gene>
<evidence type="ECO:0000259" key="2">
    <source>
        <dbReference type="Pfam" id="PF02872"/>
    </source>
</evidence>
<protein>
    <submittedName>
        <fullName evidence="3">5-nucleotidase 2,3-cyclic phosphodiesterase related esterase</fullName>
    </submittedName>
</protein>
<dbReference type="SUPFAM" id="SSF56300">
    <property type="entry name" value="Metallo-dependent phosphatases"/>
    <property type="match status" value="1"/>
</dbReference>
<evidence type="ECO:0000313" key="3">
    <source>
        <dbReference type="EMBL" id="KRM71577.1"/>
    </source>
</evidence>
<dbReference type="PATRIC" id="fig|1423727.3.peg.1715"/>
<dbReference type="Pfam" id="PF02872">
    <property type="entry name" value="5_nucleotid_C"/>
    <property type="match status" value="1"/>
</dbReference>
<dbReference type="Gene3D" id="3.60.21.10">
    <property type="match status" value="1"/>
</dbReference>
<keyword evidence="1" id="KW-0547">Nucleotide-binding</keyword>